<reference evidence="11" key="1">
    <citation type="journal article" date="2019" name="Sci. Rep.">
        <title>Draft genome of Tanacetum cinerariifolium, the natural source of mosquito coil.</title>
        <authorList>
            <person name="Yamashiro T."/>
            <person name="Shiraishi A."/>
            <person name="Satake H."/>
            <person name="Nakayama K."/>
        </authorList>
    </citation>
    <scope>NUCLEOTIDE SEQUENCE</scope>
</reference>
<evidence type="ECO:0000256" key="4">
    <source>
        <dbReference type="ARBA" id="ARBA00006825"/>
    </source>
</evidence>
<dbReference type="GO" id="GO:0016853">
    <property type="term" value="F:isomerase activity"/>
    <property type="evidence" value="ECO:0007669"/>
    <property type="project" value="UniProtKB-KW"/>
</dbReference>
<dbReference type="InterPro" id="IPR036169">
    <property type="entry name" value="DXPR_C_sf"/>
</dbReference>
<dbReference type="AlphaFoldDB" id="A0A699RSB1"/>
<dbReference type="GO" id="GO:0030145">
    <property type="term" value="F:manganese ion binding"/>
    <property type="evidence" value="ECO:0007669"/>
    <property type="project" value="TreeGrafter"/>
</dbReference>
<keyword evidence="11" id="KW-0413">Isomerase</keyword>
<evidence type="ECO:0000256" key="2">
    <source>
        <dbReference type="ARBA" id="ARBA00001946"/>
    </source>
</evidence>
<evidence type="ECO:0000256" key="7">
    <source>
        <dbReference type="ARBA" id="ARBA00023002"/>
    </source>
</evidence>
<evidence type="ECO:0000256" key="8">
    <source>
        <dbReference type="ARBA" id="ARBA00048543"/>
    </source>
</evidence>
<organism evidence="11">
    <name type="scientific">Tanacetum cinerariifolium</name>
    <name type="common">Dalmatian daisy</name>
    <name type="synonym">Chrysanthemum cinerariifolium</name>
    <dbReference type="NCBI Taxonomy" id="118510"/>
    <lineage>
        <taxon>Eukaryota</taxon>
        <taxon>Viridiplantae</taxon>
        <taxon>Streptophyta</taxon>
        <taxon>Embryophyta</taxon>
        <taxon>Tracheophyta</taxon>
        <taxon>Spermatophyta</taxon>
        <taxon>Magnoliopsida</taxon>
        <taxon>eudicotyledons</taxon>
        <taxon>Gunneridae</taxon>
        <taxon>Pentapetalae</taxon>
        <taxon>asterids</taxon>
        <taxon>campanulids</taxon>
        <taxon>Asterales</taxon>
        <taxon>Asteraceae</taxon>
        <taxon>Asteroideae</taxon>
        <taxon>Anthemideae</taxon>
        <taxon>Anthemidinae</taxon>
        <taxon>Tanacetum</taxon>
    </lineage>
</organism>
<dbReference type="UniPathway" id="UPA00056">
    <property type="reaction ID" value="UER00092"/>
</dbReference>
<dbReference type="GO" id="GO:0070402">
    <property type="term" value="F:NADPH binding"/>
    <property type="evidence" value="ECO:0007669"/>
    <property type="project" value="TreeGrafter"/>
</dbReference>
<comment type="catalytic activity">
    <reaction evidence="8">
        <text>2-C-methyl-D-erythritol 4-phosphate + NADP(+) = 1-deoxy-D-xylulose 5-phosphate + NADPH + H(+)</text>
        <dbReference type="Rhea" id="RHEA:13717"/>
        <dbReference type="ChEBI" id="CHEBI:15378"/>
        <dbReference type="ChEBI" id="CHEBI:57783"/>
        <dbReference type="ChEBI" id="CHEBI:57792"/>
        <dbReference type="ChEBI" id="CHEBI:58262"/>
        <dbReference type="ChEBI" id="CHEBI:58349"/>
        <dbReference type="EC" id="1.1.1.267"/>
    </reaction>
    <physiologicalReaction direction="right-to-left" evidence="8">
        <dbReference type="Rhea" id="RHEA:13719"/>
    </physiologicalReaction>
</comment>
<evidence type="ECO:0000256" key="5">
    <source>
        <dbReference type="ARBA" id="ARBA00012366"/>
    </source>
</evidence>
<keyword evidence="7" id="KW-0560">Oxidoreductase</keyword>
<gene>
    <name evidence="11" type="ORF">Tci_862369</name>
</gene>
<dbReference type="GO" id="GO:0030604">
    <property type="term" value="F:1-deoxy-D-xylulose-5-phosphate reductoisomerase activity"/>
    <property type="evidence" value="ECO:0007669"/>
    <property type="project" value="UniProtKB-EC"/>
</dbReference>
<evidence type="ECO:0000256" key="3">
    <source>
        <dbReference type="ARBA" id="ARBA00005094"/>
    </source>
</evidence>
<dbReference type="PANTHER" id="PTHR30525:SF0">
    <property type="entry name" value="1-DEOXY-D-XYLULOSE 5-PHOSPHATE REDUCTOISOMERASE, CHLOROPLASTIC"/>
    <property type="match status" value="1"/>
</dbReference>
<dbReference type="Gene3D" id="1.10.1740.10">
    <property type="match status" value="1"/>
</dbReference>
<dbReference type="SUPFAM" id="SSF69055">
    <property type="entry name" value="1-deoxy-D-xylulose-5-phosphate reductoisomerase, C-terminal domain"/>
    <property type="match status" value="1"/>
</dbReference>
<comment type="similarity">
    <text evidence="4">Belongs to the DXR family.</text>
</comment>
<accession>A0A699RSB1</accession>
<dbReference type="InterPro" id="IPR003821">
    <property type="entry name" value="DXP_reductoisomerase"/>
</dbReference>
<dbReference type="SUPFAM" id="SSF55347">
    <property type="entry name" value="Glyceraldehyde-3-phosphate dehydrogenase-like, C-terminal domain"/>
    <property type="match status" value="1"/>
</dbReference>
<dbReference type="InterPro" id="IPR013644">
    <property type="entry name" value="DXP_reductoisomerase_C"/>
</dbReference>
<protein>
    <recommendedName>
        <fullName evidence="5">1-deoxy-D-xylulose-5-phosphate reductoisomerase</fullName>
        <ecNumber evidence="5">1.1.1.267</ecNumber>
    </recommendedName>
</protein>
<evidence type="ECO:0000256" key="1">
    <source>
        <dbReference type="ARBA" id="ARBA00001936"/>
    </source>
</evidence>
<evidence type="ECO:0000259" key="10">
    <source>
        <dbReference type="Pfam" id="PF13288"/>
    </source>
</evidence>
<feature type="domain" description="DXP reductoisomerase C-terminal" evidence="10">
    <location>
        <begin position="58"/>
        <end position="174"/>
    </location>
</feature>
<feature type="domain" description="1-deoxy-D-xylulose 5-phosphate reductoisomerase C-terminal" evidence="9">
    <location>
        <begin position="1"/>
        <end position="26"/>
    </location>
</feature>
<comment type="caution">
    <text evidence="11">The sequence shown here is derived from an EMBL/GenBank/DDBJ whole genome shotgun (WGS) entry which is preliminary data.</text>
</comment>
<keyword evidence="6" id="KW-0479">Metal-binding</keyword>
<dbReference type="Pfam" id="PF13288">
    <property type="entry name" value="DXPR_C"/>
    <property type="match status" value="1"/>
</dbReference>
<name>A0A699RSB1_TANCI</name>
<comment type="cofactor">
    <cofactor evidence="1">
        <name>Mn(2+)</name>
        <dbReference type="ChEBI" id="CHEBI:29035"/>
    </cofactor>
</comment>
<evidence type="ECO:0000256" key="6">
    <source>
        <dbReference type="ARBA" id="ARBA00022723"/>
    </source>
</evidence>
<dbReference type="EMBL" id="BKCJ011126093">
    <property type="protein sequence ID" value="GFC90399.1"/>
    <property type="molecule type" value="Genomic_DNA"/>
</dbReference>
<evidence type="ECO:0000313" key="11">
    <source>
        <dbReference type="EMBL" id="GFC90399.1"/>
    </source>
</evidence>
<dbReference type="GO" id="GO:0051484">
    <property type="term" value="P:isopentenyl diphosphate biosynthetic process, methylerythritol 4-phosphate pathway involved in terpenoid biosynthetic process"/>
    <property type="evidence" value="ECO:0007669"/>
    <property type="project" value="TreeGrafter"/>
</dbReference>
<proteinExistence type="inferred from homology"/>
<dbReference type="InterPro" id="IPR026877">
    <property type="entry name" value="DXPR_C"/>
</dbReference>
<dbReference type="PANTHER" id="PTHR30525">
    <property type="entry name" value="1-DEOXY-D-XYLULOSE 5-PHOSPHATE REDUCTOISOMERASE"/>
    <property type="match status" value="1"/>
</dbReference>
<dbReference type="EC" id="1.1.1.267" evidence="5"/>
<comment type="cofactor">
    <cofactor evidence="2">
        <name>Mg(2+)</name>
        <dbReference type="ChEBI" id="CHEBI:18420"/>
    </cofactor>
</comment>
<sequence length="184" mass="20168">MGAKITIDSATLMNKGLEVIEAKWLFNLRNEQVDVVVHPQSIVHSLVQFEDGSLKAQLGLPDMKLPIQYALGYPARLRNDFPRFSFLQYPTLTFEAPDLGTFRHLPLAYSAMQRGGTAACVLNAANEIAVAAFLQDKVSFLGMADVVAECLHRVPYLAAPTLADYAATDAEARRVATEVMRLGS</sequence>
<comment type="pathway">
    <text evidence="3">Isoprenoid biosynthesis; isopentenyl diphosphate biosynthesis via DXP pathway; isopentenyl diphosphate from 1-deoxy-D-xylulose 5-phosphate: step 1/6.</text>
</comment>
<dbReference type="Pfam" id="PF08436">
    <property type="entry name" value="DXP_redisom_C"/>
    <property type="match status" value="1"/>
</dbReference>
<evidence type="ECO:0000259" key="9">
    <source>
        <dbReference type="Pfam" id="PF08436"/>
    </source>
</evidence>